<dbReference type="InterPro" id="IPR043136">
    <property type="entry name" value="B30.2/SPRY_sf"/>
</dbReference>
<sequence>MIVEKSFMVNRHLARMVEHIKELQEKQVAKRKRGECEKHQEPFQLFCKEDEVLVCMKCDRSMEHQGHNVLPVYEVSESYKEQLRDHMNSLKDKQEEYYFLEETKETRMKSFLDIKNTLSSFERRPICSNVDLSPRWEEKLRIYSQKNSELRKALESHKESLVDALDKANLEQVWGTDTLKKAMDKESVTLDRKTAHHLLVVSKDQKTVTFSLKYRILTDNIHRFDWDPCVLGCTRFMSGRHRWEVEVKVLEIAFAEDLSDNPPWAVGVARDSVNRKGPIDFNPIKGIWAIGELASDISSPCQVSAFTFPKPTSLKLKHKPRKIQVTLDYEEGWVDFFDVETDEYIFTFYAGTFAGQAIRPFFCSDFGLSL</sequence>
<evidence type="ECO:0000256" key="6">
    <source>
        <dbReference type="PROSITE-ProRule" id="PRU00024"/>
    </source>
</evidence>
<feature type="coiled-coil region" evidence="7">
    <location>
        <begin position="140"/>
        <end position="171"/>
    </location>
</feature>
<dbReference type="InterPro" id="IPR003879">
    <property type="entry name" value="Butyrophylin_SPRY"/>
</dbReference>
<organism evidence="10 11">
    <name type="scientific">Phrynosoma platyrhinos</name>
    <name type="common">Desert horned lizard</name>
    <dbReference type="NCBI Taxonomy" id="52577"/>
    <lineage>
        <taxon>Eukaryota</taxon>
        <taxon>Metazoa</taxon>
        <taxon>Chordata</taxon>
        <taxon>Craniata</taxon>
        <taxon>Vertebrata</taxon>
        <taxon>Euteleostomi</taxon>
        <taxon>Lepidosauria</taxon>
        <taxon>Squamata</taxon>
        <taxon>Bifurcata</taxon>
        <taxon>Unidentata</taxon>
        <taxon>Episquamata</taxon>
        <taxon>Toxicofera</taxon>
        <taxon>Iguania</taxon>
        <taxon>Phrynosomatidae</taxon>
        <taxon>Phrynosomatinae</taxon>
        <taxon>Phrynosoma</taxon>
    </lineage>
</organism>
<dbReference type="InterPro" id="IPR003877">
    <property type="entry name" value="SPRY_dom"/>
</dbReference>
<evidence type="ECO:0000256" key="7">
    <source>
        <dbReference type="SAM" id="Coils"/>
    </source>
</evidence>
<dbReference type="Gene3D" id="2.60.120.920">
    <property type="match status" value="1"/>
</dbReference>
<keyword evidence="11" id="KW-1185">Reference proteome</keyword>
<dbReference type="Pfam" id="PF00643">
    <property type="entry name" value="zf-B_box"/>
    <property type="match status" value="1"/>
</dbReference>
<dbReference type="InterPro" id="IPR000315">
    <property type="entry name" value="Znf_B-box"/>
</dbReference>
<keyword evidence="2" id="KW-0528">Neurotoxin</keyword>
<comment type="caution">
    <text evidence="10">The sequence shown here is derived from an EMBL/GenBank/DDBJ whole genome shotgun (WGS) entry which is preliminary data.</text>
</comment>
<dbReference type="PANTHER" id="PTHR24103">
    <property type="entry name" value="E3 UBIQUITIN-PROTEIN LIGASE TRIM"/>
    <property type="match status" value="1"/>
</dbReference>
<accession>A0ABQ7TMR8</accession>
<evidence type="ECO:0000256" key="4">
    <source>
        <dbReference type="ARBA" id="ARBA00022833"/>
    </source>
</evidence>
<dbReference type="Gene3D" id="3.30.160.60">
    <property type="entry name" value="Classic Zinc Finger"/>
    <property type="match status" value="1"/>
</dbReference>
<dbReference type="InterPro" id="IPR050143">
    <property type="entry name" value="TRIM/RBCC"/>
</dbReference>
<dbReference type="SMART" id="SM00336">
    <property type="entry name" value="BBOX"/>
    <property type="match status" value="1"/>
</dbReference>
<reference evidence="10 11" key="1">
    <citation type="journal article" date="2022" name="Gigascience">
        <title>A chromosome-level genome assembly and annotation of the desert horned lizard, Phrynosoma platyrhinos, provides insight into chromosomal rearrangements among reptiles.</title>
        <authorList>
            <person name="Koochekian N."/>
            <person name="Ascanio A."/>
            <person name="Farleigh K."/>
            <person name="Card D.C."/>
            <person name="Schield D.R."/>
            <person name="Castoe T.A."/>
            <person name="Jezkova T."/>
        </authorList>
    </citation>
    <scope>NUCLEOTIDE SEQUENCE [LARGE SCALE GENOMIC DNA]</scope>
    <source>
        <strain evidence="10">NK-2021</strain>
    </source>
</reference>
<evidence type="ECO:0000313" key="11">
    <source>
        <dbReference type="Proteomes" id="UP000826234"/>
    </source>
</evidence>
<keyword evidence="3 6" id="KW-0863">Zinc-finger</keyword>
<dbReference type="EMBL" id="JAIPUX010000439">
    <property type="protein sequence ID" value="KAH0630458.1"/>
    <property type="molecule type" value="Genomic_DNA"/>
</dbReference>
<evidence type="ECO:0000259" key="9">
    <source>
        <dbReference type="PROSITE" id="PS50188"/>
    </source>
</evidence>
<name>A0ABQ7TMR8_PHRPL</name>
<dbReference type="Proteomes" id="UP000826234">
    <property type="component" value="Unassembled WGS sequence"/>
</dbReference>
<feature type="domain" description="B30.2/SPRY" evidence="9">
    <location>
        <begin position="168"/>
        <end position="370"/>
    </location>
</feature>
<keyword evidence="2" id="KW-0800">Toxin</keyword>
<dbReference type="SMART" id="SM00589">
    <property type="entry name" value="PRY"/>
    <property type="match status" value="1"/>
</dbReference>
<keyword evidence="7" id="KW-0175">Coiled coil</keyword>
<dbReference type="Pfam" id="PF13765">
    <property type="entry name" value="PRY"/>
    <property type="match status" value="1"/>
</dbReference>
<proteinExistence type="inferred from homology"/>
<evidence type="ECO:0000256" key="2">
    <source>
        <dbReference type="ARBA" id="ARBA00022699"/>
    </source>
</evidence>
<dbReference type="PROSITE" id="PS50188">
    <property type="entry name" value="B302_SPRY"/>
    <property type="match status" value="1"/>
</dbReference>
<gene>
    <name evidence="10" type="ORF">JD844_013499</name>
</gene>
<dbReference type="PROSITE" id="PS50119">
    <property type="entry name" value="ZF_BBOX"/>
    <property type="match status" value="1"/>
</dbReference>
<feature type="domain" description="B box-type" evidence="8">
    <location>
        <begin position="31"/>
        <end position="72"/>
    </location>
</feature>
<dbReference type="InterPro" id="IPR006574">
    <property type="entry name" value="PRY"/>
</dbReference>
<evidence type="ECO:0000256" key="1">
    <source>
        <dbReference type="ARBA" id="ARBA00009651"/>
    </source>
</evidence>
<evidence type="ECO:0000256" key="5">
    <source>
        <dbReference type="ARBA" id="ARBA00034460"/>
    </source>
</evidence>
<dbReference type="Pfam" id="PF00622">
    <property type="entry name" value="SPRY"/>
    <property type="match status" value="1"/>
</dbReference>
<comment type="similarity">
    <text evidence="1">Belongs to the ohanin/vespryn family.</text>
</comment>
<protein>
    <submittedName>
        <fullName evidence="10">Uncharacterized protein</fullName>
    </submittedName>
</protein>
<evidence type="ECO:0000256" key="3">
    <source>
        <dbReference type="ARBA" id="ARBA00022771"/>
    </source>
</evidence>
<keyword evidence="4" id="KW-0862">Zinc</keyword>
<dbReference type="SUPFAM" id="SSF57845">
    <property type="entry name" value="B-box zinc-binding domain"/>
    <property type="match status" value="1"/>
</dbReference>
<dbReference type="SUPFAM" id="SSF49899">
    <property type="entry name" value="Concanavalin A-like lectins/glucanases"/>
    <property type="match status" value="1"/>
</dbReference>
<comment type="function">
    <text evidence="5">Neurotoxin that produces dose-dependent hypolocomotion and hyperalgesia in mice. May directly act on the central nervous system, as it is 6500-fold more potent when administered intracerebroventricularly than intraperitoneal.</text>
</comment>
<evidence type="ECO:0000313" key="10">
    <source>
        <dbReference type="EMBL" id="KAH0630458.1"/>
    </source>
</evidence>
<keyword evidence="3 6" id="KW-0479">Metal-binding</keyword>
<dbReference type="InterPro" id="IPR013320">
    <property type="entry name" value="ConA-like_dom_sf"/>
</dbReference>
<dbReference type="SMART" id="SM00449">
    <property type="entry name" value="SPRY"/>
    <property type="match status" value="1"/>
</dbReference>
<dbReference type="PRINTS" id="PR01407">
    <property type="entry name" value="BUTYPHLNCDUF"/>
</dbReference>
<evidence type="ECO:0000259" key="8">
    <source>
        <dbReference type="PROSITE" id="PS50119"/>
    </source>
</evidence>
<dbReference type="InterPro" id="IPR001870">
    <property type="entry name" value="B30.2/SPRY"/>
</dbReference>